<dbReference type="InterPro" id="IPR002781">
    <property type="entry name" value="TM_pro_TauE-like"/>
</dbReference>
<keyword evidence="7 8" id="KW-0472">Membrane</keyword>
<comment type="similarity">
    <text evidence="2 8">Belongs to the 4-toluene sulfonate uptake permease (TSUP) (TC 2.A.102) family.</text>
</comment>
<dbReference type="Proteomes" id="UP000199598">
    <property type="component" value="Unassembled WGS sequence"/>
</dbReference>
<keyword evidence="6 8" id="KW-1133">Transmembrane helix</keyword>
<accession>A0A1I3XRD6</accession>
<keyword evidence="10" id="KW-1185">Reference proteome</keyword>
<dbReference type="EMBL" id="FOSK01000003">
    <property type="protein sequence ID" value="SFK22094.1"/>
    <property type="molecule type" value="Genomic_DNA"/>
</dbReference>
<evidence type="ECO:0000256" key="5">
    <source>
        <dbReference type="ARBA" id="ARBA00022692"/>
    </source>
</evidence>
<keyword evidence="3" id="KW-0813">Transport</keyword>
<feature type="transmembrane region" description="Helical" evidence="8">
    <location>
        <begin position="38"/>
        <end position="55"/>
    </location>
</feature>
<sequence>MMDMDADMAMAAEYLGYTAFEIGVIMFTFFFAAFVKGLAGLGFTTICLAILAYTVGLKKGIPLIVVPGLISDLILVYEAGYFRESFSRFWRIYLYSVPGVVIGLWFLGWASTHWLTILLGFVIMAFVGYALLSKNLKLRTHWEKMGCSLSGFSTGLLTGMTGSQLMPITPFLVSLDLPRSHFIQTINSFFTVVTATMILGLTYMGLLNLGSFAISITGLVFVYIGTKSGNYIGRHFSPALFRYCVLVMMFSSGLGLIIKELWLNVM</sequence>
<comment type="subcellular location">
    <subcellularLocation>
        <location evidence="1 8">Cell membrane</location>
        <topology evidence="1 8">Multi-pass membrane protein</topology>
    </subcellularLocation>
</comment>
<feature type="transmembrane region" description="Helical" evidence="8">
    <location>
        <begin position="240"/>
        <end position="258"/>
    </location>
</feature>
<proteinExistence type="inferred from homology"/>
<dbReference type="PANTHER" id="PTHR30269:SF32">
    <property type="entry name" value="MEMBRANE TRANSPORTER PROTEIN-RELATED"/>
    <property type="match status" value="1"/>
</dbReference>
<dbReference type="InterPro" id="IPR052017">
    <property type="entry name" value="TSUP"/>
</dbReference>
<evidence type="ECO:0000256" key="4">
    <source>
        <dbReference type="ARBA" id="ARBA00022475"/>
    </source>
</evidence>
<feature type="transmembrane region" description="Helical" evidence="8">
    <location>
        <begin position="14"/>
        <end position="31"/>
    </location>
</feature>
<feature type="transmembrane region" description="Helical" evidence="8">
    <location>
        <begin position="181"/>
        <end position="199"/>
    </location>
</feature>
<comment type="caution">
    <text evidence="9">The sequence shown here is derived from an EMBL/GenBank/DDBJ whole genome shotgun (WGS) entry which is preliminary data.</text>
</comment>
<dbReference type="RefSeq" id="WP_093518063.1">
    <property type="nucleotide sequence ID" value="NZ_FOSK01000003.1"/>
</dbReference>
<reference evidence="9 10" key="1">
    <citation type="submission" date="2016-10" db="EMBL/GenBank/DDBJ databases">
        <authorList>
            <person name="Varghese N."/>
            <person name="Submissions S."/>
        </authorList>
    </citation>
    <scope>NUCLEOTIDE SEQUENCE [LARGE SCALE GENOMIC DNA]</scope>
    <source>
        <strain evidence="9 10">DSM 16392</strain>
    </source>
</reference>
<feature type="transmembrane region" description="Helical" evidence="8">
    <location>
        <begin position="206"/>
        <end position="225"/>
    </location>
</feature>
<evidence type="ECO:0000256" key="3">
    <source>
        <dbReference type="ARBA" id="ARBA00022448"/>
    </source>
</evidence>
<evidence type="ECO:0000256" key="2">
    <source>
        <dbReference type="ARBA" id="ARBA00009142"/>
    </source>
</evidence>
<dbReference type="Pfam" id="PF01925">
    <property type="entry name" value="TauE"/>
    <property type="match status" value="1"/>
</dbReference>
<organism evidence="9 10">
    <name type="scientific">Pseudovibrio ascidiaceicola</name>
    <dbReference type="NCBI Taxonomy" id="285279"/>
    <lineage>
        <taxon>Bacteria</taxon>
        <taxon>Pseudomonadati</taxon>
        <taxon>Pseudomonadota</taxon>
        <taxon>Alphaproteobacteria</taxon>
        <taxon>Hyphomicrobiales</taxon>
        <taxon>Stappiaceae</taxon>
        <taxon>Pseudovibrio</taxon>
    </lineage>
</organism>
<dbReference type="PANTHER" id="PTHR30269">
    <property type="entry name" value="TRANSMEMBRANE PROTEIN YFCA"/>
    <property type="match status" value="1"/>
</dbReference>
<gene>
    <name evidence="9" type="ORF">SAMN04488518_103105</name>
</gene>
<feature type="transmembrane region" description="Helical" evidence="8">
    <location>
        <begin position="92"/>
        <end position="108"/>
    </location>
</feature>
<keyword evidence="4 8" id="KW-1003">Cell membrane</keyword>
<name>A0A1I3XRD6_9HYPH</name>
<keyword evidence="5 8" id="KW-0812">Transmembrane</keyword>
<evidence type="ECO:0000256" key="7">
    <source>
        <dbReference type="ARBA" id="ARBA00023136"/>
    </source>
</evidence>
<protein>
    <recommendedName>
        <fullName evidence="8">Probable membrane transporter protein</fullName>
    </recommendedName>
</protein>
<evidence type="ECO:0000256" key="6">
    <source>
        <dbReference type="ARBA" id="ARBA00022989"/>
    </source>
</evidence>
<evidence type="ECO:0000313" key="9">
    <source>
        <dbReference type="EMBL" id="SFK22094.1"/>
    </source>
</evidence>
<feature type="transmembrane region" description="Helical" evidence="8">
    <location>
        <begin position="152"/>
        <end position="175"/>
    </location>
</feature>
<evidence type="ECO:0000256" key="8">
    <source>
        <dbReference type="RuleBase" id="RU363041"/>
    </source>
</evidence>
<feature type="transmembrane region" description="Helical" evidence="8">
    <location>
        <begin position="61"/>
        <end position="80"/>
    </location>
</feature>
<feature type="transmembrane region" description="Helical" evidence="8">
    <location>
        <begin position="114"/>
        <end position="132"/>
    </location>
</feature>
<evidence type="ECO:0000256" key="1">
    <source>
        <dbReference type="ARBA" id="ARBA00004651"/>
    </source>
</evidence>
<evidence type="ECO:0000313" key="10">
    <source>
        <dbReference type="Proteomes" id="UP000199598"/>
    </source>
</evidence>